<protein>
    <recommendedName>
        <fullName evidence="7">3-methyl-2-oxobutanoate hydroxymethyltransferase</fullName>
        <ecNumber evidence="7">2.1.2.11</ecNumber>
    </recommendedName>
    <alternativeName>
        <fullName evidence="7">Ketopantoate hydroxymethyltransferase</fullName>
        <shortName evidence="7">KPHMT</shortName>
    </alternativeName>
</protein>
<proteinExistence type="inferred from homology"/>
<evidence type="ECO:0000256" key="5">
    <source>
        <dbReference type="ARBA" id="ARBA00022679"/>
    </source>
</evidence>
<comment type="cofactor">
    <cofactor evidence="7 10">
        <name>Mg(2+)</name>
        <dbReference type="ChEBI" id="CHEBI:18420"/>
    </cofactor>
    <text evidence="7 10">Binds 1 Mg(2+) ion per subunit.</text>
</comment>
<feature type="binding site" evidence="7 9">
    <location>
        <begin position="50"/>
        <end position="51"/>
    </location>
    <ligand>
        <name>3-methyl-2-oxobutanoate</name>
        <dbReference type="ChEBI" id="CHEBI:11851"/>
    </ligand>
</feature>
<dbReference type="Gene3D" id="3.20.20.60">
    <property type="entry name" value="Phosphoenolpyruvate-binding domains"/>
    <property type="match status" value="1"/>
</dbReference>
<dbReference type="InterPro" id="IPR003700">
    <property type="entry name" value="Pantoate_hydroxy_MeTrfase"/>
</dbReference>
<evidence type="ECO:0000313" key="11">
    <source>
        <dbReference type="EMBL" id="KPJ70044.1"/>
    </source>
</evidence>
<dbReference type="GO" id="GO:0032259">
    <property type="term" value="P:methylation"/>
    <property type="evidence" value="ECO:0007669"/>
    <property type="project" value="UniProtKB-KW"/>
</dbReference>
<dbReference type="NCBIfam" id="TIGR00222">
    <property type="entry name" value="panB"/>
    <property type="match status" value="1"/>
</dbReference>
<feature type="active site" description="Proton acceptor" evidence="7 8">
    <location>
        <position position="189"/>
    </location>
</feature>
<keyword evidence="7" id="KW-0963">Cytoplasm</keyword>
<dbReference type="Pfam" id="PF02548">
    <property type="entry name" value="Pantoate_transf"/>
    <property type="match status" value="1"/>
</dbReference>
<dbReference type="GO" id="GO:0003864">
    <property type="term" value="F:3-methyl-2-oxobutanoate hydroxymethyltransferase activity"/>
    <property type="evidence" value="ECO:0007669"/>
    <property type="project" value="UniProtKB-UniRule"/>
</dbReference>
<feature type="binding site" evidence="7 9">
    <location>
        <position position="119"/>
    </location>
    <ligand>
        <name>3-methyl-2-oxobutanoate</name>
        <dbReference type="ChEBI" id="CHEBI:11851"/>
    </ligand>
</feature>
<keyword evidence="7 10" id="KW-0479">Metal-binding</keyword>
<dbReference type="GO" id="GO:0008168">
    <property type="term" value="F:methyltransferase activity"/>
    <property type="evidence" value="ECO:0007669"/>
    <property type="project" value="UniProtKB-KW"/>
</dbReference>
<evidence type="ECO:0000256" key="2">
    <source>
        <dbReference type="ARBA" id="ARBA00008676"/>
    </source>
</evidence>
<accession>A0A0S7Y7G8</accession>
<keyword evidence="4 7" id="KW-0566">Pantothenate biosynthesis</keyword>
<dbReference type="InterPro" id="IPR015813">
    <property type="entry name" value="Pyrv/PenolPyrv_kinase-like_dom"/>
</dbReference>
<dbReference type="PIRSF" id="PIRSF000388">
    <property type="entry name" value="Pantoate_hydroxy_MeTrfase"/>
    <property type="match status" value="1"/>
</dbReference>
<comment type="function">
    <text evidence="6 7">Catalyzes the reversible reaction in which hydroxymethyl group from 5,10-methylenetetrahydrofolate is transferred onto alpha-ketoisovalerate to form ketopantoate.</text>
</comment>
<evidence type="ECO:0000256" key="9">
    <source>
        <dbReference type="PIRSR" id="PIRSR000388-2"/>
    </source>
</evidence>
<sequence length="288" mass="32036">MSTNDIPKITIPHLQTKKENGEKIVALTAYDFPTARLVEEAGIDMILVGDSLGMVVLGYENTIPVTMDEMLHHTKAVSRAAQRSLIVGDMPYFSFHLSVDETVLNASRFLKEAGAHAVKIEGATEKRLELIKNLVDVEIPVMGHVGLTPQSIYHLGQFKVRGKEVEEAKKIMNDSLSLEKAGVFAIVLECVPMELAREITQMLKIPTIGIGAGAYCDGQILVFHDLVGYADGYLPKFVKRYADLHDVLGKALKGYAEDVRRGEFPDDSHSYHFKKKDILEKILKKDEE</sequence>
<comment type="caution">
    <text evidence="11">The sequence shown here is derived from an EMBL/GenBank/DDBJ whole genome shotgun (WGS) entry which is preliminary data.</text>
</comment>
<dbReference type="EC" id="2.1.2.11" evidence="7"/>
<evidence type="ECO:0000256" key="10">
    <source>
        <dbReference type="PIRSR" id="PIRSR000388-3"/>
    </source>
</evidence>
<dbReference type="EMBL" id="LIZX01000009">
    <property type="protein sequence ID" value="KPJ70044.1"/>
    <property type="molecule type" value="Genomic_DNA"/>
</dbReference>
<feature type="binding site" evidence="7 10">
    <location>
        <position position="50"/>
    </location>
    <ligand>
        <name>Mg(2+)</name>
        <dbReference type="ChEBI" id="CHEBI:18420"/>
    </ligand>
</feature>
<comment type="pathway">
    <text evidence="1 7">Cofactor biosynthesis; (R)-pantothenate biosynthesis; (R)-pantoate from 3-methyl-2-oxobutanoate: step 1/2.</text>
</comment>
<dbReference type="NCBIfam" id="NF001452">
    <property type="entry name" value="PRK00311.1"/>
    <property type="match status" value="1"/>
</dbReference>
<dbReference type="InterPro" id="IPR040442">
    <property type="entry name" value="Pyrv_kinase-like_dom_sf"/>
</dbReference>
<evidence type="ECO:0000256" key="7">
    <source>
        <dbReference type="HAMAP-Rule" id="MF_00156"/>
    </source>
</evidence>
<feature type="binding site" evidence="7 9">
    <location>
        <position position="89"/>
    </location>
    <ligand>
        <name>3-methyl-2-oxobutanoate</name>
        <dbReference type="ChEBI" id="CHEBI:11851"/>
    </ligand>
</feature>
<dbReference type="Proteomes" id="UP000051861">
    <property type="component" value="Unassembled WGS sequence"/>
</dbReference>
<dbReference type="FunFam" id="3.20.20.60:FF:000003">
    <property type="entry name" value="3-methyl-2-oxobutanoate hydroxymethyltransferase"/>
    <property type="match status" value="1"/>
</dbReference>
<gene>
    <name evidence="7" type="primary">panB</name>
    <name evidence="11" type="ORF">AMJ44_01030</name>
</gene>
<dbReference type="PANTHER" id="PTHR20881">
    <property type="entry name" value="3-METHYL-2-OXOBUTANOATE HYDROXYMETHYLTRANSFERASE"/>
    <property type="match status" value="1"/>
</dbReference>
<keyword evidence="5 7" id="KW-0808">Transferase</keyword>
<dbReference type="HAMAP" id="MF_00156">
    <property type="entry name" value="PanB"/>
    <property type="match status" value="1"/>
</dbReference>
<feature type="binding site" evidence="7 10">
    <location>
        <position position="89"/>
    </location>
    <ligand>
        <name>Mg(2+)</name>
        <dbReference type="ChEBI" id="CHEBI:18420"/>
    </ligand>
</feature>
<dbReference type="UniPathway" id="UPA00028">
    <property type="reaction ID" value="UER00003"/>
</dbReference>
<dbReference type="CDD" id="cd06557">
    <property type="entry name" value="KPHMT-like"/>
    <property type="match status" value="1"/>
</dbReference>
<dbReference type="SUPFAM" id="SSF51621">
    <property type="entry name" value="Phosphoenolpyruvate/pyruvate domain"/>
    <property type="match status" value="1"/>
</dbReference>
<evidence type="ECO:0000313" key="12">
    <source>
        <dbReference type="Proteomes" id="UP000051861"/>
    </source>
</evidence>
<comment type="subunit">
    <text evidence="3 7">Homodecamer; pentamer of dimers.</text>
</comment>
<dbReference type="AlphaFoldDB" id="A0A0S7Y7G8"/>
<dbReference type="GO" id="GO:0015940">
    <property type="term" value="P:pantothenate biosynthetic process"/>
    <property type="evidence" value="ECO:0007669"/>
    <property type="project" value="UniProtKB-UniRule"/>
</dbReference>
<keyword evidence="11" id="KW-0489">Methyltransferase</keyword>
<dbReference type="PATRIC" id="fig|1703775.3.peg.291"/>
<comment type="subcellular location">
    <subcellularLocation>
        <location evidence="7">Cytoplasm</location>
    </subcellularLocation>
</comment>
<evidence type="ECO:0000256" key="6">
    <source>
        <dbReference type="ARBA" id="ARBA00056497"/>
    </source>
</evidence>
<evidence type="ECO:0000256" key="8">
    <source>
        <dbReference type="PIRSR" id="PIRSR000388-1"/>
    </source>
</evidence>
<feature type="binding site" evidence="7 10">
    <location>
        <position position="121"/>
    </location>
    <ligand>
        <name>Mg(2+)</name>
        <dbReference type="ChEBI" id="CHEBI:18420"/>
    </ligand>
</feature>
<dbReference type="PANTHER" id="PTHR20881:SF0">
    <property type="entry name" value="3-METHYL-2-OXOBUTANOATE HYDROXYMETHYLTRANSFERASE"/>
    <property type="match status" value="1"/>
</dbReference>
<keyword evidence="7 10" id="KW-0460">Magnesium</keyword>
<name>A0A0S7Y7G8_UNCSA</name>
<dbReference type="GO" id="GO:0005737">
    <property type="term" value="C:cytoplasm"/>
    <property type="evidence" value="ECO:0007669"/>
    <property type="project" value="UniProtKB-SubCell"/>
</dbReference>
<comment type="similarity">
    <text evidence="2 7">Belongs to the PanB family.</text>
</comment>
<evidence type="ECO:0000256" key="4">
    <source>
        <dbReference type="ARBA" id="ARBA00022655"/>
    </source>
</evidence>
<evidence type="ECO:0000256" key="1">
    <source>
        <dbReference type="ARBA" id="ARBA00005033"/>
    </source>
</evidence>
<evidence type="ECO:0000256" key="3">
    <source>
        <dbReference type="ARBA" id="ARBA00011424"/>
    </source>
</evidence>
<dbReference type="GO" id="GO:0000287">
    <property type="term" value="F:magnesium ion binding"/>
    <property type="evidence" value="ECO:0007669"/>
    <property type="project" value="TreeGrafter"/>
</dbReference>
<reference evidence="11 12" key="1">
    <citation type="journal article" date="2015" name="Microbiome">
        <title>Genomic resolution of linkages in carbon, nitrogen, and sulfur cycling among widespread estuary sediment bacteria.</title>
        <authorList>
            <person name="Baker B.J."/>
            <person name="Lazar C.S."/>
            <person name="Teske A.P."/>
            <person name="Dick G.J."/>
        </authorList>
    </citation>
    <scope>NUCLEOTIDE SEQUENCE [LARGE SCALE GENOMIC DNA]</scope>
    <source>
        <strain evidence="11">DG_54_3</strain>
    </source>
</reference>
<organism evidence="11 12">
    <name type="scientific">candidate division WOR-1 bacterium DG_54_3</name>
    <dbReference type="NCBI Taxonomy" id="1703775"/>
    <lineage>
        <taxon>Bacteria</taxon>
        <taxon>Bacillati</taxon>
        <taxon>Saganbacteria</taxon>
    </lineage>
</organism>
<comment type="catalytic activity">
    <reaction evidence="7">
        <text>(6R)-5,10-methylene-5,6,7,8-tetrahydrofolate + 3-methyl-2-oxobutanoate + H2O = 2-dehydropantoate + (6S)-5,6,7,8-tetrahydrofolate</text>
        <dbReference type="Rhea" id="RHEA:11824"/>
        <dbReference type="ChEBI" id="CHEBI:11561"/>
        <dbReference type="ChEBI" id="CHEBI:11851"/>
        <dbReference type="ChEBI" id="CHEBI:15377"/>
        <dbReference type="ChEBI" id="CHEBI:15636"/>
        <dbReference type="ChEBI" id="CHEBI:57453"/>
        <dbReference type="EC" id="2.1.2.11"/>
    </reaction>
</comment>